<name>A0ABV8VJ55_9NOCA</name>
<dbReference type="Pfam" id="PF00550">
    <property type="entry name" value="PP-binding"/>
    <property type="match status" value="1"/>
</dbReference>
<dbReference type="Pfam" id="PF14765">
    <property type="entry name" value="PS-DH"/>
    <property type="match status" value="1"/>
</dbReference>
<feature type="domain" description="PKS/mFAS DH" evidence="8">
    <location>
        <begin position="906"/>
        <end position="1194"/>
    </location>
</feature>
<dbReference type="InterPro" id="IPR009081">
    <property type="entry name" value="PP-bd_ACP"/>
</dbReference>
<sequence length="1198" mass="126561">MNSTLLLERLDASSPSERYDVVLDVVCAITADMLDNVDLVNPQCPYRDYGLSSRGAVELVHRLSATSGFELAAALLSDNPTPAAVATYLLSRFEPHFAGTEDVVDRSRLAPHLSDQSEPIAIVGMGCRCPGGVGTPEQLWHLVSAGTDVMDEFPEDRSRDRGALYRLDPAHPCTVYAGSDGSLDDISGFDAEFFRIGSRETTAMDPRQRLLLEGVWNTFEHAGLAISALAGTRTGVFLGRGDAYSAQSDSDGSEGDRGTGAADSGAAGRVAHTFGLAGPTVNIDTAGASSLMAIHLAMRSLRAGESALALAGGVTAMAIPEIWPEFGEHGALSPGRGSRSFAADSNGIAWSEGVGLVLLERMSDAVRNRRRILAVMRGPALNQDGHSSGMTAPLGAGPTLGDPTEAGAIMATYRRDRSGRSPLLLGPLKSNIGSAQAASGVGGLIKMVLALRHGRVPPTLHADRPTHTVDRPSGAVESVREPVNWRRGGRPRRAGVSALGAGGTNAHVVVEEAPYASEPVSIDDGIGPVAWVLSARTPAALTERVRRLTEFLDAQPDLEVAEVASALAAQEQGLACRVVAVGGCRDELIAELHATEATVRPEHPEVGHRGKVAFVFPGTGSQWPGMAAELLESSPIFARTFRACAGELCEHLTFSPEDLESTVRGAAGALPLDRADVVQPALFAMMVSLAAVWRSYGVEPDVVVGHSRGEIAAAHIAGGLSLADAAAVVAVGSTAGAREARPGAMITVFEVVSRAGQTTFCSSVTGSLLDNVDLDARHWNQNLRRTVRFESAISGLVESGVETFVEISPHPVLVAAIADVVNAAPVDSGRIGIIGSISRSESGPATLLRSAGKQFMRGLEVDWRSAYPSRPDRVDLPLYPFERTRYRGRPGATSELNEFGVSSVSHPLLTGMLRPGGEPGRLWVGQWSLDEQPWLADHLVDGVVIVPGTAFVEVVAYAAAQLGHSGIEELHLEAPLRIPDRGGVRIQVWIGAVDESGRRSVTVHSRPVNASRASEESDRWVRYAMGALARTAAPEVAMLVQWPPTGAVPLDTSMLYLNLAERGLEYGPAFQNVRAAWSAEAGVVQGARYAEVALAAEKSAAGAFHVAHPVLLDAALHISHGYYLADSGVAEAWIPCCWRDVYCHSSRGARSSLRVRLHRTGERRIAMSVVDEHGGQVLSAGVVAPRPVAVASLPVTQR</sequence>
<dbReference type="InterPro" id="IPR014043">
    <property type="entry name" value="Acyl_transferase_dom"/>
</dbReference>
<dbReference type="Pfam" id="PF00698">
    <property type="entry name" value="Acyl_transf_1"/>
    <property type="match status" value="2"/>
</dbReference>
<dbReference type="SMART" id="SM00826">
    <property type="entry name" value="PKS_DH"/>
    <property type="match status" value="1"/>
</dbReference>
<feature type="domain" description="Carrier" evidence="6">
    <location>
        <begin position="17"/>
        <end position="93"/>
    </location>
</feature>
<dbReference type="Gene3D" id="3.10.129.110">
    <property type="entry name" value="Polyketide synthase dehydratase"/>
    <property type="match status" value="1"/>
</dbReference>
<dbReference type="Pfam" id="PF02801">
    <property type="entry name" value="Ketoacyl-synt_C"/>
    <property type="match status" value="1"/>
</dbReference>
<organism evidence="9 10">
    <name type="scientific">Nocardia halotolerans</name>
    <dbReference type="NCBI Taxonomy" id="1755878"/>
    <lineage>
        <taxon>Bacteria</taxon>
        <taxon>Bacillati</taxon>
        <taxon>Actinomycetota</taxon>
        <taxon>Actinomycetes</taxon>
        <taxon>Mycobacteriales</taxon>
        <taxon>Nocardiaceae</taxon>
        <taxon>Nocardia</taxon>
    </lineage>
</organism>
<dbReference type="InterPro" id="IPR014030">
    <property type="entry name" value="Ketoacyl_synth_N"/>
</dbReference>
<keyword evidence="2" id="KW-0597">Phosphoprotein</keyword>
<accession>A0ABV8VJ55</accession>
<dbReference type="SMART" id="SM00825">
    <property type="entry name" value="PKS_KS"/>
    <property type="match status" value="1"/>
</dbReference>
<feature type="region of interest" description="Disordered" evidence="5">
    <location>
        <begin position="245"/>
        <end position="264"/>
    </location>
</feature>
<dbReference type="InterPro" id="IPR001227">
    <property type="entry name" value="Ac_transferase_dom_sf"/>
</dbReference>
<evidence type="ECO:0000313" key="9">
    <source>
        <dbReference type="EMBL" id="MFC4376056.1"/>
    </source>
</evidence>
<feature type="active site" description="Proton acceptor; for dehydratase activity" evidence="4">
    <location>
        <position position="938"/>
    </location>
</feature>
<dbReference type="Gene3D" id="3.30.70.3290">
    <property type="match status" value="2"/>
</dbReference>
<dbReference type="InterPro" id="IPR050091">
    <property type="entry name" value="PKS_NRPS_Biosynth_Enz"/>
</dbReference>
<dbReference type="InterPro" id="IPR020806">
    <property type="entry name" value="PKS_PP-bd"/>
</dbReference>
<feature type="domain" description="Ketosynthase family 3 (KS3)" evidence="7">
    <location>
        <begin position="117"/>
        <end position="512"/>
    </location>
</feature>
<evidence type="ECO:0000259" key="7">
    <source>
        <dbReference type="PROSITE" id="PS52004"/>
    </source>
</evidence>
<gene>
    <name evidence="9" type="ORF">ACFO5K_18295</name>
</gene>
<dbReference type="SUPFAM" id="SSF53901">
    <property type="entry name" value="Thiolase-like"/>
    <property type="match status" value="1"/>
</dbReference>
<evidence type="ECO:0000256" key="5">
    <source>
        <dbReference type="SAM" id="MobiDB-lite"/>
    </source>
</evidence>
<dbReference type="Gene3D" id="3.40.366.10">
    <property type="entry name" value="Malonyl-Coenzyme A Acyl Carrier Protein, domain 2"/>
    <property type="match status" value="2"/>
</dbReference>
<dbReference type="PANTHER" id="PTHR43775:SF51">
    <property type="entry name" value="INACTIVE PHENOLPHTHIOCEROL SYNTHESIS POLYKETIDE SYNTHASE TYPE I PKS1-RELATED"/>
    <property type="match status" value="1"/>
</dbReference>
<evidence type="ECO:0000256" key="3">
    <source>
        <dbReference type="ARBA" id="ARBA00022679"/>
    </source>
</evidence>
<dbReference type="Pfam" id="PF16197">
    <property type="entry name" value="KAsynt_C_assoc"/>
    <property type="match status" value="1"/>
</dbReference>
<dbReference type="InterPro" id="IPR036736">
    <property type="entry name" value="ACP-like_sf"/>
</dbReference>
<evidence type="ECO:0000313" key="10">
    <source>
        <dbReference type="Proteomes" id="UP001595844"/>
    </source>
</evidence>
<dbReference type="InterPro" id="IPR016035">
    <property type="entry name" value="Acyl_Trfase/lysoPLipase"/>
</dbReference>
<dbReference type="InterPro" id="IPR016039">
    <property type="entry name" value="Thiolase-like"/>
</dbReference>
<dbReference type="SMART" id="SM00823">
    <property type="entry name" value="PKS_PP"/>
    <property type="match status" value="1"/>
</dbReference>
<evidence type="ECO:0000256" key="2">
    <source>
        <dbReference type="ARBA" id="ARBA00022553"/>
    </source>
</evidence>
<dbReference type="Pfam" id="PF21089">
    <property type="entry name" value="PKS_DH_N"/>
    <property type="match status" value="1"/>
</dbReference>
<evidence type="ECO:0000259" key="8">
    <source>
        <dbReference type="PROSITE" id="PS52019"/>
    </source>
</evidence>
<dbReference type="InterPro" id="IPR049900">
    <property type="entry name" value="PKS_mFAS_DH"/>
</dbReference>
<dbReference type="InterPro" id="IPR049552">
    <property type="entry name" value="PKS_DH_N"/>
</dbReference>
<comment type="caution">
    <text evidence="9">The sequence shown here is derived from an EMBL/GenBank/DDBJ whole genome shotgun (WGS) entry which is preliminary data.</text>
</comment>
<dbReference type="PROSITE" id="PS50075">
    <property type="entry name" value="CARRIER"/>
    <property type="match status" value="1"/>
</dbReference>
<feature type="region of interest" description="N-terminal hotdog fold" evidence="4">
    <location>
        <begin position="906"/>
        <end position="1035"/>
    </location>
</feature>
<dbReference type="InterPro" id="IPR014031">
    <property type="entry name" value="Ketoacyl_synth_C"/>
</dbReference>
<evidence type="ECO:0000256" key="1">
    <source>
        <dbReference type="ARBA" id="ARBA00022450"/>
    </source>
</evidence>
<dbReference type="Pfam" id="PF00109">
    <property type="entry name" value="ketoacyl-synt"/>
    <property type="match status" value="1"/>
</dbReference>
<dbReference type="InterPro" id="IPR049551">
    <property type="entry name" value="PKS_DH_C"/>
</dbReference>
<dbReference type="Proteomes" id="UP001595844">
    <property type="component" value="Unassembled WGS sequence"/>
</dbReference>
<feature type="active site" description="Proton donor; for dehydratase activity" evidence="4">
    <location>
        <position position="1113"/>
    </location>
</feature>
<reference evidence="10" key="1">
    <citation type="journal article" date="2019" name="Int. J. Syst. Evol. Microbiol.">
        <title>The Global Catalogue of Microorganisms (GCM) 10K type strain sequencing project: providing services to taxonomists for standard genome sequencing and annotation.</title>
        <authorList>
            <consortium name="The Broad Institute Genomics Platform"/>
            <consortium name="The Broad Institute Genome Sequencing Center for Infectious Disease"/>
            <person name="Wu L."/>
            <person name="Ma J."/>
        </authorList>
    </citation>
    <scope>NUCLEOTIDE SEQUENCE [LARGE SCALE GENOMIC DNA]</scope>
    <source>
        <strain evidence="10">IBRC-M 10490</strain>
    </source>
</reference>
<dbReference type="InterPro" id="IPR020807">
    <property type="entry name" value="PKS_DH"/>
</dbReference>
<feature type="region of interest" description="Disordered" evidence="5">
    <location>
        <begin position="458"/>
        <end position="479"/>
    </location>
</feature>
<evidence type="ECO:0000256" key="4">
    <source>
        <dbReference type="PROSITE-ProRule" id="PRU01363"/>
    </source>
</evidence>
<dbReference type="InterPro" id="IPR042104">
    <property type="entry name" value="PKS_dehydratase_sf"/>
</dbReference>
<dbReference type="Gene3D" id="3.40.47.10">
    <property type="match status" value="2"/>
</dbReference>
<keyword evidence="10" id="KW-1185">Reference proteome</keyword>
<dbReference type="SUPFAM" id="SSF47336">
    <property type="entry name" value="ACP-like"/>
    <property type="match status" value="1"/>
</dbReference>
<feature type="compositionally biased region" description="Basic and acidic residues" evidence="5">
    <location>
        <begin position="461"/>
        <end position="470"/>
    </location>
</feature>
<dbReference type="InterPro" id="IPR020841">
    <property type="entry name" value="PKS_Beta-ketoAc_synthase_dom"/>
</dbReference>
<dbReference type="PROSITE" id="PS52019">
    <property type="entry name" value="PKS_MFAS_DH"/>
    <property type="match status" value="1"/>
</dbReference>
<dbReference type="PROSITE" id="PS52004">
    <property type="entry name" value="KS3_2"/>
    <property type="match status" value="1"/>
</dbReference>
<keyword evidence="3" id="KW-0808">Transferase</keyword>
<dbReference type="InterPro" id="IPR032821">
    <property type="entry name" value="PKS_assoc"/>
</dbReference>
<keyword evidence="1" id="KW-0596">Phosphopantetheine</keyword>
<feature type="region of interest" description="C-terminal hotdog fold" evidence="4">
    <location>
        <begin position="1047"/>
        <end position="1194"/>
    </location>
</feature>
<dbReference type="SUPFAM" id="SSF52151">
    <property type="entry name" value="FabD/lysophospholipase-like"/>
    <property type="match status" value="1"/>
</dbReference>
<dbReference type="PANTHER" id="PTHR43775">
    <property type="entry name" value="FATTY ACID SYNTHASE"/>
    <property type="match status" value="1"/>
</dbReference>
<dbReference type="EMBL" id="JBHSDL010000016">
    <property type="protein sequence ID" value="MFC4376056.1"/>
    <property type="molecule type" value="Genomic_DNA"/>
</dbReference>
<dbReference type="Gene3D" id="1.10.1200.10">
    <property type="entry name" value="ACP-like"/>
    <property type="match status" value="1"/>
</dbReference>
<proteinExistence type="predicted"/>
<dbReference type="SMART" id="SM00827">
    <property type="entry name" value="PKS_AT"/>
    <property type="match status" value="1"/>
</dbReference>
<dbReference type="RefSeq" id="WP_378564095.1">
    <property type="nucleotide sequence ID" value="NZ_JBHSDL010000016.1"/>
</dbReference>
<dbReference type="CDD" id="cd00833">
    <property type="entry name" value="PKS"/>
    <property type="match status" value="1"/>
</dbReference>
<evidence type="ECO:0000259" key="6">
    <source>
        <dbReference type="PROSITE" id="PS50075"/>
    </source>
</evidence>
<protein>
    <submittedName>
        <fullName evidence="9">Beta-ketoacyl synthase N-terminal-like domain-containing protein</fullName>
    </submittedName>
</protein>